<organism evidence="1">
    <name type="scientific">uncultured Dysgonomonas sp</name>
    <dbReference type="NCBI Taxonomy" id="206096"/>
    <lineage>
        <taxon>Bacteria</taxon>
        <taxon>Pseudomonadati</taxon>
        <taxon>Bacteroidota</taxon>
        <taxon>Bacteroidia</taxon>
        <taxon>Bacteroidales</taxon>
        <taxon>Dysgonomonadaceae</taxon>
        <taxon>Dysgonomonas</taxon>
        <taxon>environmental samples</taxon>
    </lineage>
</organism>
<dbReference type="PANTHER" id="PTHR13132">
    <property type="entry name" value="ALPHA- 1,6 -FUCOSYLTRANSFERASE"/>
    <property type="match status" value="1"/>
</dbReference>
<gene>
    <name evidence="1" type="ORF">KL86DYS2_10741</name>
</gene>
<proteinExistence type="predicted"/>
<dbReference type="RefSeq" id="WP_296947257.1">
    <property type="nucleotide sequence ID" value="NZ_LT599021.1"/>
</dbReference>
<dbReference type="EMBL" id="FLUL01000001">
    <property type="protein sequence ID" value="SBV94511.1"/>
    <property type="molecule type" value="Genomic_DNA"/>
</dbReference>
<dbReference type="GO" id="GO:0046921">
    <property type="term" value="F:alpha-(1-&gt;6)-fucosyltransferase activity"/>
    <property type="evidence" value="ECO:0007669"/>
    <property type="project" value="TreeGrafter"/>
</dbReference>
<protein>
    <recommendedName>
        <fullName evidence="2">Glycosyl transferase family 11</fullName>
    </recommendedName>
</protein>
<dbReference type="Gene3D" id="3.40.50.11350">
    <property type="match status" value="1"/>
</dbReference>
<accession>A0A212J4X4</accession>
<dbReference type="AlphaFoldDB" id="A0A212J4X4"/>
<evidence type="ECO:0000313" key="1">
    <source>
        <dbReference type="EMBL" id="SBV94511.1"/>
    </source>
</evidence>
<name>A0A212J4X4_9BACT</name>
<dbReference type="GO" id="GO:0006487">
    <property type="term" value="P:protein N-linked glycosylation"/>
    <property type="evidence" value="ECO:0007669"/>
    <property type="project" value="TreeGrafter"/>
</dbReference>
<reference evidence="1" key="1">
    <citation type="submission" date="2016-04" db="EMBL/GenBank/DDBJ databases">
        <authorList>
            <person name="Evans L.H."/>
            <person name="Alamgir A."/>
            <person name="Owens N."/>
            <person name="Weber N.D."/>
            <person name="Virtaneva K."/>
            <person name="Barbian K."/>
            <person name="Babar A."/>
            <person name="Rosenke K."/>
        </authorList>
    </citation>
    <scope>NUCLEOTIDE SEQUENCE</scope>
    <source>
        <strain evidence="1">86-2</strain>
    </source>
</reference>
<sequence length="315" mass="37516">MEATEIREKYYALNKSFKRKFVFHLGYDAGFFSEYNNMILAMLYCLTHKIQFILYSEDANFGYQYGWTDYFLPFCDEVKDNFHKKYNFRNYDFIQERLGIKDKLKIKAYKVFNGINFLTQDLWLLIRDRKNEKNIYNIPEIGIVNCSLKDACQKLISLTWQYNEITAPEIKNKIRLLNLPGDYIGFHIRRGDKHIEQDLVETSSYLNRAENISNIKNTFILTDDFRVISEIRNKYKEWTIFTFCKEFEQGYDHAKFKKENKSIIKEAHLNLFASLDVLNNSTFFVGTFGSNPGMYLGMRMDSAKCISIDIDWQIW</sequence>
<dbReference type="PANTHER" id="PTHR13132:SF29">
    <property type="entry name" value="ALPHA-(1,6)-FUCOSYLTRANSFERASE"/>
    <property type="match status" value="1"/>
</dbReference>
<evidence type="ECO:0008006" key="2">
    <source>
        <dbReference type="Google" id="ProtNLM"/>
    </source>
</evidence>
<dbReference type="SUPFAM" id="SSF141739">
    <property type="entry name" value="MFPT repeat-like"/>
    <property type="match status" value="1"/>
</dbReference>